<dbReference type="Gene3D" id="1.10.10.10">
    <property type="entry name" value="Winged helix-like DNA-binding domain superfamily/Winged helix DNA-binding domain"/>
    <property type="match status" value="1"/>
</dbReference>
<accession>A0A3B0RN20</accession>
<dbReference type="GO" id="GO:0003700">
    <property type="term" value="F:DNA-binding transcription factor activity"/>
    <property type="evidence" value="ECO:0007669"/>
    <property type="project" value="InterPro"/>
</dbReference>
<dbReference type="GO" id="GO:0006950">
    <property type="term" value="P:response to stress"/>
    <property type="evidence" value="ECO:0007669"/>
    <property type="project" value="TreeGrafter"/>
</dbReference>
<dbReference type="InterPro" id="IPR039422">
    <property type="entry name" value="MarR/SlyA-like"/>
</dbReference>
<name>A0A3B0RN20_9ZZZZ</name>
<dbReference type="InterPro" id="IPR000835">
    <property type="entry name" value="HTH_MarR-typ"/>
</dbReference>
<dbReference type="InterPro" id="IPR036388">
    <property type="entry name" value="WH-like_DNA-bd_sf"/>
</dbReference>
<protein>
    <recommendedName>
        <fullName evidence="1">HTH marR-type domain-containing protein</fullName>
    </recommendedName>
</protein>
<dbReference type="Pfam" id="PF01047">
    <property type="entry name" value="MarR"/>
    <property type="match status" value="1"/>
</dbReference>
<dbReference type="PRINTS" id="PR00598">
    <property type="entry name" value="HTHMARR"/>
</dbReference>
<dbReference type="PROSITE" id="PS50995">
    <property type="entry name" value="HTH_MARR_2"/>
    <property type="match status" value="1"/>
</dbReference>
<gene>
    <name evidence="2" type="ORF">MNBD_ALPHA02-1239</name>
</gene>
<evidence type="ECO:0000259" key="1">
    <source>
        <dbReference type="PROSITE" id="PS50995"/>
    </source>
</evidence>
<dbReference type="AlphaFoldDB" id="A0A3B0RN20"/>
<dbReference type="EMBL" id="UOED01000080">
    <property type="protein sequence ID" value="VAV93092.1"/>
    <property type="molecule type" value="Genomic_DNA"/>
</dbReference>
<sequence>MKKNDLSYGIFGNMVGIELRKAQLLATQTFIEVLKGRILPGHFTILILIANNPEQSQSRIAEAAGLDRSSLVPVLKQFEKDGLINRVSARHDRRSKTMTITAKGQNLIDQFTGDIQNLENMLIEGLGKDNHAKLADLLVQFQDLLNSRS</sequence>
<feature type="domain" description="HTH marR-type" evidence="1">
    <location>
        <begin position="1"/>
        <end position="143"/>
    </location>
</feature>
<evidence type="ECO:0000313" key="2">
    <source>
        <dbReference type="EMBL" id="VAV93092.1"/>
    </source>
</evidence>
<dbReference type="SMART" id="SM00347">
    <property type="entry name" value="HTH_MARR"/>
    <property type="match status" value="1"/>
</dbReference>
<proteinExistence type="predicted"/>
<organism evidence="2">
    <name type="scientific">hydrothermal vent metagenome</name>
    <dbReference type="NCBI Taxonomy" id="652676"/>
    <lineage>
        <taxon>unclassified sequences</taxon>
        <taxon>metagenomes</taxon>
        <taxon>ecological metagenomes</taxon>
    </lineage>
</organism>
<dbReference type="PANTHER" id="PTHR33164">
    <property type="entry name" value="TRANSCRIPTIONAL REGULATOR, MARR FAMILY"/>
    <property type="match status" value="1"/>
</dbReference>
<reference evidence="2" key="1">
    <citation type="submission" date="2018-06" db="EMBL/GenBank/DDBJ databases">
        <authorList>
            <person name="Zhirakovskaya E."/>
        </authorList>
    </citation>
    <scope>NUCLEOTIDE SEQUENCE</scope>
</reference>
<dbReference type="SUPFAM" id="SSF46785">
    <property type="entry name" value="Winged helix' DNA-binding domain"/>
    <property type="match status" value="1"/>
</dbReference>
<dbReference type="InterPro" id="IPR036390">
    <property type="entry name" value="WH_DNA-bd_sf"/>
</dbReference>
<dbReference type="PANTHER" id="PTHR33164:SF89">
    <property type="entry name" value="MARR FAMILY REGULATORY PROTEIN"/>
    <property type="match status" value="1"/>
</dbReference>